<reference evidence="5" key="1">
    <citation type="submission" date="2021-08" db="EMBL/GenBank/DDBJ databases">
        <title>Chromosome-Level Trichoderma cornu-damae using Hi-C Data.</title>
        <authorList>
            <person name="Kim C.S."/>
        </authorList>
    </citation>
    <scope>NUCLEOTIDE SEQUENCE</scope>
    <source>
        <strain evidence="5">KA19-0412C</strain>
    </source>
</reference>
<evidence type="ECO:0000256" key="1">
    <source>
        <dbReference type="ARBA" id="ARBA00023015"/>
    </source>
</evidence>
<name>A0A9P8QIR8_9HYPO</name>
<dbReference type="SUPFAM" id="SSF57701">
    <property type="entry name" value="Zn2/Cys6 DNA-binding domain"/>
    <property type="match status" value="1"/>
</dbReference>
<comment type="caution">
    <text evidence="5">The sequence shown here is derived from an EMBL/GenBank/DDBJ whole genome shotgun (WGS) entry which is preliminary data.</text>
</comment>
<evidence type="ECO:0000256" key="2">
    <source>
        <dbReference type="ARBA" id="ARBA00023163"/>
    </source>
</evidence>
<sequence>MTSCNANRAERRKLRRGTTSCWECKRRKTRCYFKQSSPIACVPCKRRGCNCLLQHVDERHLEPETADDPVCNRDIGRQMDHLERSDLSSAITIITTVTPVSKTNADAGGARPDQWFTAAQLNELMMMFVRVFLGPSADTLRPDAQPRPSSPELSTRADSRPIDLARSLFQLAICLQKSERTSEASPLYLNRSDSDVAGRYFEAASRHVTSQDSLVVSFEGIEALMLEGLYRVCTG</sequence>
<proteinExistence type="predicted"/>
<dbReference type="GO" id="GO:0008270">
    <property type="term" value="F:zinc ion binding"/>
    <property type="evidence" value="ECO:0007669"/>
    <property type="project" value="InterPro"/>
</dbReference>
<dbReference type="Gene3D" id="4.10.240.10">
    <property type="entry name" value="Zn(2)-C6 fungal-type DNA-binding domain"/>
    <property type="match status" value="1"/>
</dbReference>
<dbReference type="PANTHER" id="PTHR47840:SF1">
    <property type="entry name" value="ZN(II)2CYS6 TRANSCRIPTION FACTOR (EUROFUNG)"/>
    <property type="match status" value="1"/>
</dbReference>
<dbReference type="CDD" id="cd00067">
    <property type="entry name" value="GAL4"/>
    <property type="match status" value="1"/>
</dbReference>
<dbReference type="EMBL" id="JAIWOZ010000035">
    <property type="protein sequence ID" value="KAH6603102.1"/>
    <property type="molecule type" value="Genomic_DNA"/>
</dbReference>
<dbReference type="InterPro" id="IPR036864">
    <property type="entry name" value="Zn2-C6_fun-type_DNA-bd_sf"/>
</dbReference>
<dbReference type="PROSITE" id="PS50048">
    <property type="entry name" value="ZN2_CY6_FUNGAL_2"/>
    <property type="match status" value="1"/>
</dbReference>
<keyword evidence="6" id="KW-1185">Reference proteome</keyword>
<dbReference type="InterPro" id="IPR001138">
    <property type="entry name" value="Zn2Cys6_DnaBD"/>
</dbReference>
<dbReference type="AlphaFoldDB" id="A0A9P8QIR8"/>
<evidence type="ECO:0000313" key="6">
    <source>
        <dbReference type="Proteomes" id="UP000827724"/>
    </source>
</evidence>
<keyword evidence="1" id="KW-0805">Transcription regulation</keyword>
<accession>A0A9P8QIR8</accession>
<evidence type="ECO:0000259" key="4">
    <source>
        <dbReference type="PROSITE" id="PS50048"/>
    </source>
</evidence>
<keyword evidence="2" id="KW-0804">Transcription</keyword>
<organism evidence="5 6">
    <name type="scientific">Trichoderma cornu-damae</name>
    <dbReference type="NCBI Taxonomy" id="654480"/>
    <lineage>
        <taxon>Eukaryota</taxon>
        <taxon>Fungi</taxon>
        <taxon>Dikarya</taxon>
        <taxon>Ascomycota</taxon>
        <taxon>Pezizomycotina</taxon>
        <taxon>Sordariomycetes</taxon>
        <taxon>Hypocreomycetidae</taxon>
        <taxon>Hypocreales</taxon>
        <taxon>Hypocreaceae</taxon>
        <taxon>Trichoderma</taxon>
    </lineage>
</organism>
<dbReference type="SMART" id="SM00066">
    <property type="entry name" value="GAL4"/>
    <property type="match status" value="1"/>
</dbReference>
<evidence type="ECO:0000313" key="5">
    <source>
        <dbReference type="EMBL" id="KAH6603102.1"/>
    </source>
</evidence>
<dbReference type="Proteomes" id="UP000827724">
    <property type="component" value="Unassembled WGS sequence"/>
</dbReference>
<gene>
    <name evidence="5" type="ORF">Trco_008539</name>
</gene>
<feature type="domain" description="Zn(2)-C6 fungal-type" evidence="4">
    <location>
        <begin position="20"/>
        <end position="53"/>
    </location>
</feature>
<protein>
    <recommendedName>
        <fullName evidence="4">Zn(2)-C6 fungal-type domain-containing protein</fullName>
    </recommendedName>
</protein>
<keyword evidence="3" id="KW-0539">Nucleus</keyword>
<evidence type="ECO:0000256" key="3">
    <source>
        <dbReference type="ARBA" id="ARBA00023242"/>
    </source>
</evidence>
<dbReference type="GO" id="GO:0000981">
    <property type="term" value="F:DNA-binding transcription factor activity, RNA polymerase II-specific"/>
    <property type="evidence" value="ECO:0007669"/>
    <property type="project" value="InterPro"/>
</dbReference>
<dbReference type="OrthoDB" id="5392779at2759"/>
<dbReference type="PANTHER" id="PTHR47840">
    <property type="entry name" value="ZN(II)2CYS6 TRANSCRIPTION FACTOR (EUROFUNG)-RELATED"/>
    <property type="match status" value="1"/>
</dbReference>
<dbReference type="PROSITE" id="PS00463">
    <property type="entry name" value="ZN2_CY6_FUNGAL_1"/>
    <property type="match status" value="1"/>
</dbReference>